<dbReference type="EMBL" id="BSFJ01000014">
    <property type="protein sequence ID" value="GLK72420.1"/>
    <property type="molecule type" value="Genomic_DNA"/>
</dbReference>
<dbReference type="GO" id="GO:0098719">
    <property type="term" value="P:sodium ion import across plasma membrane"/>
    <property type="evidence" value="ECO:0007669"/>
    <property type="project" value="TreeGrafter"/>
</dbReference>
<evidence type="ECO:0000256" key="1">
    <source>
        <dbReference type="ARBA" id="ARBA00004651"/>
    </source>
</evidence>
<keyword evidence="3" id="KW-0813">Transport</keyword>
<evidence type="ECO:0000256" key="10">
    <source>
        <dbReference type="ARBA" id="ARBA00023136"/>
    </source>
</evidence>
<sequence>MISILDISALLLVLSALFGWLNHRFLRLPHATGLLVMGLLASLILVGVEAMFPNELLYEELAGALRRIDFTEVVMDGMLAFLLFAGAINLNVRLLRNRAWQIAFLALIGTVISTVIVGTLFWCVASLAGQAIPLAWALVFGALISPTDPVAVLNVLKNVNVPGEVQIEMQGEALFNDGIGVVLFTLLLGFATGVGGQAFSATSALEHLVVEAGGGVMLGLCAGYGAYRAMRAIDDFSVEVLITLALVAGTYAVAQKLGLSGPLAVVSAGIVVGDLAPRNAMSEHTEGYVTSLWTLIDEVLNSVLFLLIGLEVIILRFEPKVLALAVVAIPVALVARLVAVSTPVLMFRWTGTLSSRNVPFLTWAGVRGGISVALALSLPDDPAKSLVLAATYAVVLFTIVVQGLTLGAVARRTWPGLGTP</sequence>
<evidence type="ECO:0000256" key="9">
    <source>
        <dbReference type="ARBA" id="ARBA00023065"/>
    </source>
</evidence>
<evidence type="ECO:0000256" key="7">
    <source>
        <dbReference type="ARBA" id="ARBA00022989"/>
    </source>
</evidence>
<feature type="transmembrane region" description="Helical" evidence="12">
    <location>
        <begin position="6"/>
        <end position="22"/>
    </location>
</feature>
<comment type="subcellular location">
    <subcellularLocation>
        <location evidence="1">Cell membrane</location>
        <topology evidence="1">Multi-pass membrane protein</topology>
    </subcellularLocation>
</comment>
<gene>
    <name evidence="14" type="primary">nhaP</name>
    <name evidence="14" type="ORF">GCM10017643_25360</name>
</gene>
<evidence type="ECO:0000256" key="3">
    <source>
        <dbReference type="ARBA" id="ARBA00022448"/>
    </source>
</evidence>
<name>A0A9W6J7S9_9HYPH</name>
<keyword evidence="10 12" id="KW-0472">Membrane</keyword>
<keyword evidence="11" id="KW-0739">Sodium transport</keyword>
<dbReference type="GO" id="GO:0015386">
    <property type="term" value="F:potassium:proton antiporter activity"/>
    <property type="evidence" value="ECO:0007669"/>
    <property type="project" value="TreeGrafter"/>
</dbReference>
<feature type="transmembrane region" description="Helical" evidence="12">
    <location>
        <begin position="360"/>
        <end position="379"/>
    </location>
</feature>
<dbReference type="InterPro" id="IPR006153">
    <property type="entry name" value="Cation/H_exchanger_TM"/>
</dbReference>
<feature type="transmembrane region" description="Helical" evidence="12">
    <location>
        <begin position="236"/>
        <end position="254"/>
    </location>
</feature>
<feature type="transmembrane region" description="Helical" evidence="12">
    <location>
        <begin position="321"/>
        <end position="340"/>
    </location>
</feature>
<evidence type="ECO:0000256" key="6">
    <source>
        <dbReference type="ARBA" id="ARBA00022692"/>
    </source>
</evidence>
<dbReference type="PANTHER" id="PTHR10110">
    <property type="entry name" value="SODIUM/HYDROGEN EXCHANGER"/>
    <property type="match status" value="1"/>
</dbReference>
<comment type="caution">
    <text evidence="14">The sequence shown here is derived from an EMBL/GenBank/DDBJ whole genome shotgun (WGS) entry which is preliminary data.</text>
</comment>
<feature type="transmembrane region" description="Helical" evidence="12">
    <location>
        <begin position="104"/>
        <end position="128"/>
    </location>
</feature>
<dbReference type="InterPro" id="IPR018422">
    <property type="entry name" value="Cation/H_exchanger_CPA1"/>
</dbReference>
<feature type="transmembrane region" description="Helical" evidence="12">
    <location>
        <begin position="386"/>
        <end position="410"/>
    </location>
</feature>
<evidence type="ECO:0000256" key="8">
    <source>
        <dbReference type="ARBA" id="ARBA00023053"/>
    </source>
</evidence>
<dbReference type="AlphaFoldDB" id="A0A9W6J7S9"/>
<dbReference type="Proteomes" id="UP001143370">
    <property type="component" value="Unassembled WGS sequence"/>
</dbReference>
<evidence type="ECO:0000259" key="13">
    <source>
        <dbReference type="Pfam" id="PF00999"/>
    </source>
</evidence>
<feature type="transmembrane region" description="Helical" evidence="12">
    <location>
        <begin position="292"/>
        <end position="314"/>
    </location>
</feature>
<feature type="transmembrane region" description="Helical" evidence="12">
    <location>
        <begin position="174"/>
        <end position="196"/>
    </location>
</feature>
<evidence type="ECO:0000256" key="2">
    <source>
        <dbReference type="ARBA" id="ARBA00007367"/>
    </source>
</evidence>
<keyword evidence="8" id="KW-0915">Sodium</keyword>
<keyword evidence="9" id="KW-0406">Ion transport</keyword>
<dbReference type="GO" id="GO:0005886">
    <property type="term" value="C:plasma membrane"/>
    <property type="evidence" value="ECO:0007669"/>
    <property type="project" value="UniProtKB-SubCell"/>
</dbReference>
<evidence type="ECO:0000313" key="15">
    <source>
        <dbReference type="Proteomes" id="UP001143370"/>
    </source>
</evidence>
<evidence type="ECO:0000256" key="11">
    <source>
        <dbReference type="ARBA" id="ARBA00023201"/>
    </source>
</evidence>
<organism evidence="14 15">
    <name type="scientific">Ancylobacter dichloromethanicus</name>
    <dbReference type="NCBI Taxonomy" id="518825"/>
    <lineage>
        <taxon>Bacteria</taxon>
        <taxon>Pseudomonadati</taxon>
        <taxon>Pseudomonadota</taxon>
        <taxon>Alphaproteobacteria</taxon>
        <taxon>Hyphomicrobiales</taxon>
        <taxon>Xanthobacteraceae</taxon>
        <taxon>Ancylobacter</taxon>
    </lineage>
</organism>
<comment type="similarity">
    <text evidence="2">Belongs to the monovalent cation:proton antiporter 1 (CPA1) transporter (TC 2.A.36) family.</text>
</comment>
<dbReference type="Gene3D" id="6.10.140.1330">
    <property type="match status" value="1"/>
</dbReference>
<feature type="transmembrane region" description="Helical" evidence="12">
    <location>
        <begin position="73"/>
        <end position="92"/>
    </location>
</feature>
<keyword evidence="6 12" id="KW-0812">Transmembrane</keyword>
<keyword evidence="5" id="KW-1003">Cell membrane</keyword>
<accession>A0A9W6J7S9</accession>
<evidence type="ECO:0000256" key="4">
    <source>
        <dbReference type="ARBA" id="ARBA00022449"/>
    </source>
</evidence>
<protein>
    <submittedName>
        <fullName evidence="14">Na(+)/H(+) antiporter NhaP</fullName>
    </submittedName>
</protein>
<feature type="domain" description="Cation/H+ exchanger transmembrane" evidence="13">
    <location>
        <begin position="14"/>
        <end position="410"/>
    </location>
</feature>
<reference evidence="14" key="1">
    <citation type="journal article" date="2014" name="Int. J. Syst. Evol. Microbiol.">
        <title>Complete genome sequence of Corynebacterium casei LMG S-19264T (=DSM 44701T), isolated from a smear-ripened cheese.</title>
        <authorList>
            <consortium name="US DOE Joint Genome Institute (JGI-PGF)"/>
            <person name="Walter F."/>
            <person name="Albersmeier A."/>
            <person name="Kalinowski J."/>
            <person name="Ruckert C."/>
        </authorList>
    </citation>
    <scope>NUCLEOTIDE SEQUENCE</scope>
    <source>
        <strain evidence="14">VKM B-2484</strain>
    </source>
</reference>
<feature type="transmembrane region" description="Helical" evidence="12">
    <location>
        <begin position="34"/>
        <end position="53"/>
    </location>
</feature>
<evidence type="ECO:0000313" key="14">
    <source>
        <dbReference type="EMBL" id="GLK72420.1"/>
    </source>
</evidence>
<keyword evidence="4" id="KW-0050">Antiport</keyword>
<dbReference type="Pfam" id="PF00999">
    <property type="entry name" value="Na_H_Exchanger"/>
    <property type="match status" value="1"/>
</dbReference>
<keyword evidence="15" id="KW-1185">Reference proteome</keyword>
<dbReference type="GO" id="GO:0051453">
    <property type="term" value="P:regulation of intracellular pH"/>
    <property type="evidence" value="ECO:0007669"/>
    <property type="project" value="TreeGrafter"/>
</dbReference>
<keyword evidence="7 12" id="KW-1133">Transmembrane helix</keyword>
<proteinExistence type="inferred from homology"/>
<reference evidence="14" key="2">
    <citation type="submission" date="2023-01" db="EMBL/GenBank/DDBJ databases">
        <authorList>
            <person name="Sun Q."/>
            <person name="Evtushenko L."/>
        </authorList>
    </citation>
    <scope>NUCLEOTIDE SEQUENCE</scope>
    <source>
        <strain evidence="14">VKM B-2484</strain>
    </source>
</reference>
<feature type="transmembrane region" description="Helical" evidence="12">
    <location>
        <begin position="134"/>
        <end position="153"/>
    </location>
</feature>
<feature type="transmembrane region" description="Helical" evidence="12">
    <location>
        <begin position="208"/>
        <end position="227"/>
    </location>
</feature>
<dbReference type="RefSeq" id="WP_213375032.1">
    <property type="nucleotide sequence ID" value="NZ_BSFJ01000014.1"/>
</dbReference>
<dbReference type="GO" id="GO:0015385">
    <property type="term" value="F:sodium:proton antiporter activity"/>
    <property type="evidence" value="ECO:0007669"/>
    <property type="project" value="InterPro"/>
</dbReference>
<evidence type="ECO:0000256" key="12">
    <source>
        <dbReference type="SAM" id="Phobius"/>
    </source>
</evidence>
<evidence type="ECO:0000256" key="5">
    <source>
        <dbReference type="ARBA" id="ARBA00022475"/>
    </source>
</evidence>
<dbReference type="PANTHER" id="PTHR10110:SF195">
    <property type="entry name" value="NA(+)_H(+) ANTIPORTER NHAS2"/>
    <property type="match status" value="1"/>
</dbReference>